<dbReference type="AlphaFoldDB" id="A0A194RFN3"/>
<sequence>MALSANCNNTSVKRTAAALLRNADHADIGDVTFAVTHRLRPQRDHHADNCLHHAVHHNYHHYNHHHDDNDDAGADHDRPAVHYTAYDHAPHNYDPAHNHAPTGNHSTGGYKTG</sequence>
<feature type="region of interest" description="Disordered" evidence="1">
    <location>
        <begin position="61"/>
        <end position="113"/>
    </location>
</feature>
<feature type="compositionally biased region" description="Basic and acidic residues" evidence="1">
    <location>
        <begin position="88"/>
        <end position="97"/>
    </location>
</feature>
<feature type="compositionally biased region" description="Basic and acidic residues" evidence="1">
    <location>
        <begin position="65"/>
        <end position="80"/>
    </location>
</feature>
<evidence type="ECO:0000313" key="2">
    <source>
        <dbReference type="EMBL" id="KPJ14741.1"/>
    </source>
</evidence>
<accession>A0A194RFN3</accession>
<dbReference type="Proteomes" id="UP000053240">
    <property type="component" value="Unassembled WGS sequence"/>
</dbReference>
<dbReference type="EMBL" id="KQ460436">
    <property type="protein sequence ID" value="KPJ14741.1"/>
    <property type="molecule type" value="Genomic_DNA"/>
</dbReference>
<reference evidence="2 3" key="1">
    <citation type="journal article" date="2015" name="Nat. Commun.">
        <title>Outbred genome sequencing and CRISPR/Cas9 gene editing in butterflies.</title>
        <authorList>
            <person name="Li X."/>
            <person name="Fan D."/>
            <person name="Zhang W."/>
            <person name="Liu G."/>
            <person name="Zhang L."/>
            <person name="Zhao L."/>
            <person name="Fang X."/>
            <person name="Chen L."/>
            <person name="Dong Y."/>
            <person name="Chen Y."/>
            <person name="Ding Y."/>
            <person name="Zhao R."/>
            <person name="Feng M."/>
            <person name="Zhu Y."/>
            <person name="Feng Y."/>
            <person name="Jiang X."/>
            <person name="Zhu D."/>
            <person name="Xiang H."/>
            <person name="Feng X."/>
            <person name="Li S."/>
            <person name="Wang J."/>
            <person name="Zhang G."/>
            <person name="Kronforst M.R."/>
            <person name="Wang W."/>
        </authorList>
    </citation>
    <scope>NUCLEOTIDE SEQUENCE [LARGE SCALE GENOMIC DNA]</scope>
    <source>
        <strain evidence="2">Ya'a_city_454_Pm</strain>
        <tissue evidence="2">Whole body</tissue>
    </source>
</reference>
<evidence type="ECO:0000313" key="3">
    <source>
        <dbReference type="Proteomes" id="UP000053240"/>
    </source>
</evidence>
<feature type="compositionally biased region" description="Polar residues" evidence="1">
    <location>
        <begin position="101"/>
        <end position="113"/>
    </location>
</feature>
<gene>
    <name evidence="2" type="ORF">RR48_06915</name>
</gene>
<evidence type="ECO:0000256" key="1">
    <source>
        <dbReference type="SAM" id="MobiDB-lite"/>
    </source>
</evidence>
<name>A0A194RFN3_PAPMA</name>
<keyword evidence="3" id="KW-1185">Reference proteome</keyword>
<protein>
    <submittedName>
        <fullName evidence="2">Uncharacterized protein</fullName>
    </submittedName>
</protein>
<proteinExistence type="predicted"/>
<dbReference type="InParanoid" id="A0A194RFN3"/>
<organism evidence="2 3">
    <name type="scientific">Papilio machaon</name>
    <name type="common">Old World swallowtail butterfly</name>
    <dbReference type="NCBI Taxonomy" id="76193"/>
    <lineage>
        <taxon>Eukaryota</taxon>
        <taxon>Metazoa</taxon>
        <taxon>Ecdysozoa</taxon>
        <taxon>Arthropoda</taxon>
        <taxon>Hexapoda</taxon>
        <taxon>Insecta</taxon>
        <taxon>Pterygota</taxon>
        <taxon>Neoptera</taxon>
        <taxon>Endopterygota</taxon>
        <taxon>Lepidoptera</taxon>
        <taxon>Glossata</taxon>
        <taxon>Ditrysia</taxon>
        <taxon>Papilionoidea</taxon>
        <taxon>Papilionidae</taxon>
        <taxon>Papilioninae</taxon>
        <taxon>Papilio</taxon>
    </lineage>
</organism>